<evidence type="ECO:0000313" key="6">
    <source>
        <dbReference type="Proteomes" id="UP000249254"/>
    </source>
</evidence>
<dbReference type="PANTHER" id="PTHR43716">
    <property type="entry name" value="D-2-HYDROXYGLUTARATE DEHYDROGENASE, MITOCHONDRIAL"/>
    <property type="match status" value="1"/>
</dbReference>
<evidence type="ECO:0000313" key="5">
    <source>
        <dbReference type="EMBL" id="RAK54202.1"/>
    </source>
</evidence>
<dbReference type="EMBL" id="QFYQ01000001">
    <property type="protein sequence ID" value="RAK54202.1"/>
    <property type="molecule type" value="Genomic_DNA"/>
</dbReference>
<dbReference type="Gene3D" id="3.30.43.10">
    <property type="entry name" value="Uridine Diphospho-n-acetylenolpyruvylglucosamine Reductase, domain 2"/>
    <property type="match status" value="1"/>
</dbReference>
<keyword evidence="2" id="KW-0285">Flavoprotein</keyword>
<dbReference type="Pfam" id="PF02913">
    <property type="entry name" value="FAD-oxidase_C"/>
    <property type="match status" value="1"/>
</dbReference>
<reference evidence="6" key="1">
    <citation type="submission" date="2018-05" db="EMBL/GenBank/DDBJ databases">
        <authorList>
            <person name="Li X."/>
        </authorList>
    </citation>
    <scope>NUCLEOTIDE SEQUENCE [LARGE SCALE GENOMIC DNA]</scope>
    <source>
        <strain evidence="6">LX32</strain>
    </source>
</reference>
<dbReference type="Proteomes" id="UP000249254">
    <property type="component" value="Unassembled WGS sequence"/>
</dbReference>
<dbReference type="InterPro" id="IPR004113">
    <property type="entry name" value="FAD-bd_oxidored_4_C"/>
</dbReference>
<dbReference type="Gene3D" id="1.10.45.10">
    <property type="entry name" value="Vanillyl-alcohol Oxidase, Chain A, domain 4"/>
    <property type="match status" value="1"/>
</dbReference>
<dbReference type="InterPro" id="IPR016166">
    <property type="entry name" value="FAD-bd_PCMH"/>
</dbReference>
<dbReference type="AlphaFoldDB" id="A0A328AHD1"/>
<dbReference type="SUPFAM" id="SSF55103">
    <property type="entry name" value="FAD-linked oxidases, C-terminal domain"/>
    <property type="match status" value="1"/>
</dbReference>
<feature type="domain" description="FAD-binding PCMH-type" evidence="4">
    <location>
        <begin position="45"/>
        <end position="223"/>
    </location>
</feature>
<accession>A0A328AHD1</accession>
<comment type="caution">
    <text evidence="5">The sequence shown here is derived from an EMBL/GenBank/DDBJ whole genome shotgun (WGS) entry which is preliminary data.</text>
</comment>
<dbReference type="InterPro" id="IPR016171">
    <property type="entry name" value="Vanillyl_alc_oxidase_C-sub2"/>
</dbReference>
<dbReference type="InterPro" id="IPR051264">
    <property type="entry name" value="FAD-oxidored/transferase_4"/>
</dbReference>
<name>A0A328AHD1_9CAUL</name>
<dbReference type="GO" id="GO:0003824">
    <property type="term" value="F:catalytic activity"/>
    <property type="evidence" value="ECO:0007669"/>
    <property type="project" value="InterPro"/>
</dbReference>
<dbReference type="Gene3D" id="3.30.70.2190">
    <property type="match status" value="1"/>
</dbReference>
<sequence>MTAPVPAPRMSGDVISRLKAVLGEGGWSQDPAKLAPKLLEWRDRWTGTTPFLALPKTTEQVAAVVGVCFEAGVAITPQGGNTGLVGGQIPQGEILLSTERLNAIRDLDAFDDVIVAEAGVTLAEVHEAAAAQRRRFPLGLASEGSATVGGVISTNAGGTQVLRYGMARSLVLGLEAVLPTGEVWNGLKRLRKDNTGYDLKQLLIGAEGTLGVVTAAALKLYPQMASRAVAFIGVGSPEDAIRLLARAKEETGGDVEAFELMGRLGIEFALRNIAGTRDPLAERHPWYVLAEFASGEAGSAQSAMERFLASGLGDGLIRDAVVAQTEAQAKALWAIRENQSPAQKPEGATWKHDVSVPVSQVATFLDRATAAMLQIAPGARIAAFGHVGDGNIHYDVLRPDGGSDAEHSAKRDEGSRIVHDLVVSLGGSISAEHGLGAMKTAEALRYKSPVEVQAMRAIRLALDPKRIMNPRVLF</sequence>
<keyword evidence="3" id="KW-0274">FAD</keyword>
<dbReference type="OrthoDB" id="9809290at2"/>
<dbReference type="Gene3D" id="3.30.465.10">
    <property type="match status" value="1"/>
</dbReference>
<dbReference type="SUPFAM" id="SSF56176">
    <property type="entry name" value="FAD-binding/transporter-associated domain-like"/>
    <property type="match status" value="1"/>
</dbReference>
<dbReference type="Gene3D" id="3.30.70.2740">
    <property type="match status" value="1"/>
</dbReference>
<proteinExistence type="inferred from homology"/>
<evidence type="ECO:0000256" key="3">
    <source>
        <dbReference type="ARBA" id="ARBA00022827"/>
    </source>
</evidence>
<evidence type="ECO:0000259" key="4">
    <source>
        <dbReference type="PROSITE" id="PS51387"/>
    </source>
</evidence>
<evidence type="ECO:0000256" key="2">
    <source>
        <dbReference type="ARBA" id="ARBA00022630"/>
    </source>
</evidence>
<dbReference type="InterPro" id="IPR016164">
    <property type="entry name" value="FAD-linked_Oxase-like_C"/>
</dbReference>
<keyword evidence="6" id="KW-1185">Reference proteome</keyword>
<dbReference type="InterPro" id="IPR016167">
    <property type="entry name" value="FAD-bd_PCMH_sub1"/>
</dbReference>
<dbReference type="InterPro" id="IPR036318">
    <property type="entry name" value="FAD-bd_PCMH-like_sf"/>
</dbReference>
<dbReference type="InterPro" id="IPR006094">
    <property type="entry name" value="Oxid_FAD_bind_N"/>
</dbReference>
<evidence type="ECO:0000256" key="1">
    <source>
        <dbReference type="ARBA" id="ARBA00008000"/>
    </source>
</evidence>
<dbReference type="RefSeq" id="WP_111527953.1">
    <property type="nucleotide sequence ID" value="NZ_JBHRSG010000002.1"/>
</dbReference>
<dbReference type="GO" id="GO:0022904">
    <property type="term" value="P:respiratory electron transport chain"/>
    <property type="evidence" value="ECO:0007669"/>
    <property type="project" value="TreeGrafter"/>
</dbReference>
<dbReference type="PROSITE" id="PS51387">
    <property type="entry name" value="FAD_PCMH"/>
    <property type="match status" value="1"/>
</dbReference>
<gene>
    <name evidence="5" type="ORF">DJ017_06540</name>
</gene>
<dbReference type="GO" id="GO:0071949">
    <property type="term" value="F:FAD binding"/>
    <property type="evidence" value="ECO:0007669"/>
    <property type="project" value="InterPro"/>
</dbReference>
<comment type="similarity">
    <text evidence="1">Belongs to the FAD-binding oxidoreductase/transferase type 4 family.</text>
</comment>
<protein>
    <submittedName>
        <fullName evidence="5">Hydroxyacid dehydrogenase</fullName>
    </submittedName>
</protein>
<organism evidence="5 6">
    <name type="scientific">Phenylobacterium soli</name>
    <dbReference type="NCBI Taxonomy" id="2170551"/>
    <lineage>
        <taxon>Bacteria</taxon>
        <taxon>Pseudomonadati</taxon>
        <taxon>Pseudomonadota</taxon>
        <taxon>Alphaproteobacteria</taxon>
        <taxon>Caulobacterales</taxon>
        <taxon>Caulobacteraceae</taxon>
        <taxon>Phenylobacterium</taxon>
    </lineage>
</organism>
<dbReference type="PANTHER" id="PTHR43716:SF2">
    <property type="entry name" value="BLL6224 PROTEIN"/>
    <property type="match status" value="1"/>
</dbReference>
<dbReference type="InterPro" id="IPR016169">
    <property type="entry name" value="FAD-bd_PCMH_sub2"/>
</dbReference>
<dbReference type="Pfam" id="PF01565">
    <property type="entry name" value="FAD_binding_4"/>
    <property type="match status" value="1"/>
</dbReference>